<dbReference type="RefSeq" id="WP_013254224.1">
    <property type="nucleotide sequence ID" value="NC_014364.1"/>
</dbReference>
<keyword evidence="10" id="KW-0169">Cobalamin biosynthesis</keyword>
<dbReference type="PANTHER" id="PTHR34848:SF1">
    <property type="entry name" value="BIFUNCTIONAL ADENOSYLCOBALAMIN BIOSYNTHESIS PROTEIN COBU"/>
    <property type="match status" value="1"/>
</dbReference>
<evidence type="ECO:0000256" key="6">
    <source>
        <dbReference type="ARBA" id="ARBA00005159"/>
    </source>
</evidence>
<comment type="catalytic activity">
    <reaction evidence="3">
        <text>adenosylcob(III)inamide + GTP = adenosylcob(III)inamide phosphate + GDP + H(+)</text>
        <dbReference type="Rhea" id="RHEA:15765"/>
        <dbReference type="ChEBI" id="CHEBI:2480"/>
        <dbReference type="ChEBI" id="CHEBI:15378"/>
        <dbReference type="ChEBI" id="CHEBI:37565"/>
        <dbReference type="ChEBI" id="CHEBI:58189"/>
        <dbReference type="ChEBI" id="CHEBI:58502"/>
        <dbReference type="EC" id="2.7.1.156"/>
    </reaction>
</comment>
<comment type="pathway">
    <text evidence="5">Cofactor biosynthesis; adenosylcobalamin biosynthesis; adenosylcobalamin from cob(II)yrinate a,c-diamide: step 6/7.</text>
</comment>
<evidence type="ECO:0000256" key="15">
    <source>
        <dbReference type="ARBA" id="ARBA00023134"/>
    </source>
</evidence>
<dbReference type="PANTHER" id="PTHR34848">
    <property type="match status" value="1"/>
</dbReference>
<dbReference type="GO" id="GO:0009236">
    <property type="term" value="P:cobalamin biosynthetic process"/>
    <property type="evidence" value="ECO:0007669"/>
    <property type="project" value="UniProtKB-UniPathway"/>
</dbReference>
<proteinExistence type="inferred from homology"/>
<comment type="catalytic activity">
    <reaction evidence="2">
        <text>adenosylcob(III)inamide phosphate + GTP + H(+) = adenosylcob(III)inamide-GDP + diphosphate</text>
        <dbReference type="Rhea" id="RHEA:22712"/>
        <dbReference type="ChEBI" id="CHEBI:15378"/>
        <dbReference type="ChEBI" id="CHEBI:33019"/>
        <dbReference type="ChEBI" id="CHEBI:37565"/>
        <dbReference type="ChEBI" id="CHEBI:58502"/>
        <dbReference type="ChEBI" id="CHEBI:60487"/>
        <dbReference type="EC" id="2.7.7.62"/>
    </reaction>
</comment>
<dbReference type="InterPro" id="IPR003203">
    <property type="entry name" value="CobU/CobP"/>
</dbReference>
<dbReference type="UniPathway" id="UPA00148">
    <property type="reaction ID" value="UER00236"/>
</dbReference>
<dbReference type="Proteomes" id="UP000002318">
    <property type="component" value="Chromosome"/>
</dbReference>
<dbReference type="GO" id="GO:0005524">
    <property type="term" value="F:ATP binding"/>
    <property type="evidence" value="ECO:0007669"/>
    <property type="project" value="UniProtKB-KW"/>
</dbReference>
<feature type="binding site" evidence="19">
    <location>
        <position position="66"/>
    </location>
    <ligand>
        <name>GTP</name>
        <dbReference type="ChEBI" id="CHEBI:37565"/>
    </ligand>
</feature>
<evidence type="ECO:0000256" key="9">
    <source>
        <dbReference type="ARBA" id="ARBA00012523"/>
    </source>
</evidence>
<organism evidence="20 21">
    <name type="scientific">Sediminispirochaeta smaragdinae (strain DSM 11293 / JCM 15392 / SEBR 4228)</name>
    <name type="common">Spirochaeta smaragdinae</name>
    <dbReference type="NCBI Taxonomy" id="573413"/>
    <lineage>
        <taxon>Bacteria</taxon>
        <taxon>Pseudomonadati</taxon>
        <taxon>Spirochaetota</taxon>
        <taxon>Spirochaetia</taxon>
        <taxon>Spirochaetales</taxon>
        <taxon>Spirochaetaceae</taxon>
        <taxon>Sediminispirochaeta</taxon>
    </lineage>
</organism>
<evidence type="ECO:0000313" key="21">
    <source>
        <dbReference type="Proteomes" id="UP000002318"/>
    </source>
</evidence>
<dbReference type="Gene3D" id="3.40.50.300">
    <property type="entry name" value="P-loop containing nucleotide triphosphate hydrolases"/>
    <property type="match status" value="1"/>
</dbReference>
<evidence type="ECO:0000256" key="17">
    <source>
        <dbReference type="ARBA" id="ARBA00030571"/>
    </source>
</evidence>
<evidence type="ECO:0000256" key="4">
    <source>
        <dbReference type="ARBA" id="ARBA00003889"/>
    </source>
</evidence>
<evidence type="ECO:0000256" key="19">
    <source>
        <dbReference type="PIRSR" id="PIRSR006135-2"/>
    </source>
</evidence>
<evidence type="ECO:0000256" key="14">
    <source>
        <dbReference type="ARBA" id="ARBA00022840"/>
    </source>
</evidence>
<dbReference type="GO" id="GO:0008820">
    <property type="term" value="F:cobinamide phosphate guanylyltransferase activity"/>
    <property type="evidence" value="ECO:0007669"/>
    <property type="project" value="UniProtKB-EC"/>
</dbReference>
<dbReference type="HOGENOM" id="CLU_094161_0_1_12"/>
<dbReference type="SUPFAM" id="SSF52540">
    <property type="entry name" value="P-loop containing nucleoside triphosphate hydrolases"/>
    <property type="match status" value="1"/>
</dbReference>
<dbReference type="eggNOG" id="COG2087">
    <property type="taxonomic scope" value="Bacteria"/>
</dbReference>
<evidence type="ECO:0000256" key="16">
    <source>
        <dbReference type="ARBA" id="ARBA00029570"/>
    </source>
</evidence>
<keyword evidence="12 19" id="KW-0547">Nucleotide-binding</keyword>
<protein>
    <recommendedName>
        <fullName evidence="16">Adenosylcobinamide kinase</fullName>
        <ecNumber evidence="8">2.7.1.156</ecNumber>
        <ecNumber evidence="9">2.7.7.62</ecNumber>
    </recommendedName>
    <alternativeName>
        <fullName evidence="17">Adenosylcobinamide-phosphate guanylyltransferase</fullName>
    </alternativeName>
</protein>
<evidence type="ECO:0000256" key="18">
    <source>
        <dbReference type="PIRSR" id="PIRSR006135-1"/>
    </source>
</evidence>
<keyword evidence="11" id="KW-0808">Transferase</keyword>
<gene>
    <name evidence="20" type="ordered locus">Spirs_1633</name>
</gene>
<evidence type="ECO:0000256" key="11">
    <source>
        <dbReference type="ARBA" id="ARBA00022679"/>
    </source>
</evidence>
<feature type="binding site" evidence="19">
    <location>
        <begin position="38"/>
        <end position="40"/>
    </location>
    <ligand>
        <name>GTP</name>
        <dbReference type="ChEBI" id="CHEBI:37565"/>
    </ligand>
</feature>
<evidence type="ECO:0000256" key="10">
    <source>
        <dbReference type="ARBA" id="ARBA00022573"/>
    </source>
</evidence>
<evidence type="ECO:0000256" key="1">
    <source>
        <dbReference type="ARBA" id="ARBA00000312"/>
    </source>
</evidence>
<dbReference type="OrthoDB" id="9799422at2"/>
<comment type="similarity">
    <text evidence="7">Belongs to the CobU/CobP family.</text>
</comment>
<evidence type="ECO:0000313" key="20">
    <source>
        <dbReference type="EMBL" id="ADK80760.1"/>
    </source>
</evidence>
<name>E1R5Z5_SEDSS</name>
<evidence type="ECO:0000256" key="2">
    <source>
        <dbReference type="ARBA" id="ARBA00000711"/>
    </source>
</evidence>
<dbReference type="EMBL" id="CP002116">
    <property type="protein sequence ID" value="ADK80760.1"/>
    <property type="molecule type" value="Genomic_DNA"/>
</dbReference>
<dbReference type="EC" id="2.7.7.62" evidence="9"/>
<sequence>MGHLTLVLGGTKSGKTGWAQKRAAEREKQTGKTILYLATAQGLDPGMEERIRHHRASRPDSWITVEEPYFVADVLDEAARDKGAVILDCLTLLATNIILMKGEAPDPKEAQKAVLAEVEAIISASRRIEPELIIVSNYVEAGLVSPTPLGGMFQDIAGLSHQLIARHADEVVYMIAGIANTLKGQRQ</sequence>
<accession>E1R5Z5</accession>
<comment type="pathway">
    <text evidence="6">Cofactor biosynthesis; adenosylcobalamin biosynthesis; adenosylcobalamin from cob(II)yrinate a,c-diamide: step 5/7.</text>
</comment>
<reference evidence="20 21" key="1">
    <citation type="journal article" date="2010" name="Stand. Genomic Sci.">
        <title>Complete genome sequence of Spirochaeta smaragdinae type strain (SEBR 4228).</title>
        <authorList>
            <person name="Mavromatis K."/>
            <person name="Yasawong M."/>
            <person name="Chertkov O."/>
            <person name="Lapidus A."/>
            <person name="Lucas S."/>
            <person name="Nolan M."/>
            <person name="Del Rio T.G."/>
            <person name="Tice H."/>
            <person name="Cheng J.F."/>
            <person name="Pitluck S."/>
            <person name="Liolios K."/>
            <person name="Ivanova N."/>
            <person name="Tapia R."/>
            <person name="Han C."/>
            <person name="Bruce D."/>
            <person name="Goodwin L."/>
            <person name="Pati A."/>
            <person name="Chen A."/>
            <person name="Palaniappan K."/>
            <person name="Land M."/>
            <person name="Hauser L."/>
            <person name="Chang Y.J."/>
            <person name="Jeffries C.D."/>
            <person name="Detter J.C."/>
            <person name="Rohde M."/>
            <person name="Brambilla E."/>
            <person name="Spring S."/>
            <person name="Goker M."/>
            <person name="Sikorski J."/>
            <person name="Woyke T."/>
            <person name="Bristow J."/>
            <person name="Eisen J.A."/>
            <person name="Markowitz V."/>
            <person name="Hugenholtz P."/>
            <person name="Klenk H.P."/>
            <person name="Kyrpides N.C."/>
        </authorList>
    </citation>
    <scope>NUCLEOTIDE SEQUENCE [LARGE SCALE GENOMIC DNA]</scope>
    <source>
        <strain evidence="21">DSM 11293 / JCM 15392 / SEBR 4228</strain>
    </source>
</reference>
<evidence type="ECO:0000256" key="8">
    <source>
        <dbReference type="ARBA" id="ARBA00012016"/>
    </source>
</evidence>
<dbReference type="AlphaFoldDB" id="E1R5Z5"/>
<comment type="catalytic activity">
    <reaction evidence="1">
        <text>adenosylcob(III)inamide + ATP = adenosylcob(III)inamide phosphate + ADP + H(+)</text>
        <dbReference type="Rhea" id="RHEA:15769"/>
        <dbReference type="ChEBI" id="CHEBI:2480"/>
        <dbReference type="ChEBI" id="CHEBI:15378"/>
        <dbReference type="ChEBI" id="CHEBI:30616"/>
        <dbReference type="ChEBI" id="CHEBI:58502"/>
        <dbReference type="ChEBI" id="CHEBI:456216"/>
        <dbReference type="EC" id="2.7.1.156"/>
    </reaction>
</comment>
<comment type="function">
    <text evidence="4">Catalyzes ATP-dependent phosphorylation of adenosylcobinamide and addition of GMP to adenosylcobinamide phosphate.</text>
</comment>
<feature type="binding site" evidence="19">
    <location>
        <begin position="55"/>
        <end position="58"/>
    </location>
    <ligand>
        <name>GTP</name>
        <dbReference type="ChEBI" id="CHEBI:37565"/>
    </ligand>
</feature>
<dbReference type="InterPro" id="IPR027417">
    <property type="entry name" value="P-loop_NTPase"/>
</dbReference>
<dbReference type="GO" id="GO:0043752">
    <property type="term" value="F:adenosylcobinamide kinase activity"/>
    <property type="evidence" value="ECO:0007669"/>
    <property type="project" value="UniProtKB-EC"/>
</dbReference>
<feature type="active site" description="GMP-histidine intermediate" evidence="18">
    <location>
        <position position="54"/>
    </location>
</feature>
<feature type="binding site" evidence="19">
    <location>
        <position position="88"/>
    </location>
    <ligand>
        <name>GTP</name>
        <dbReference type="ChEBI" id="CHEBI:37565"/>
    </ligand>
</feature>
<dbReference type="EC" id="2.7.1.156" evidence="8"/>
<evidence type="ECO:0000256" key="12">
    <source>
        <dbReference type="ARBA" id="ARBA00022741"/>
    </source>
</evidence>
<dbReference type="Pfam" id="PF02283">
    <property type="entry name" value="CobU"/>
    <property type="match status" value="1"/>
</dbReference>
<keyword evidence="21" id="KW-1185">Reference proteome</keyword>
<evidence type="ECO:0000256" key="5">
    <source>
        <dbReference type="ARBA" id="ARBA00004692"/>
    </source>
</evidence>
<evidence type="ECO:0000256" key="3">
    <source>
        <dbReference type="ARBA" id="ARBA00001522"/>
    </source>
</evidence>
<dbReference type="GO" id="GO:0005525">
    <property type="term" value="F:GTP binding"/>
    <property type="evidence" value="ECO:0007669"/>
    <property type="project" value="UniProtKB-KW"/>
</dbReference>
<evidence type="ECO:0000256" key="7">
    <source>
        <dbReference type="ARBA" id="ARBA00007490"/>
    </source>
</evidence>
<dbReference type="KEGG" id="ssm:Spirs_1633"/>
<keyword evidence="14" id="KW-0067">ATP-binding</keyword>
<dbReference type="PIRSF" id="PIRSF006135">
    <property type="entry name" value="CobU"/>
    <property type="match status" value="1"/>
</dbReference>
<dbReference type="CDD" id="cd00544">
    <property type="entry name" value="CobU"/>
    <property type="match status" value="1"/>
</dbReference>
<keyword evidence="15 19" id="KW-0342">GTP-binding</keyword>
<keyword evidence="13" id="KW-0418">Kinase</keyword>
<dbReference type="STRING" id="573413.Spirs_1633"/>
<evidence type="ECO:0000256" key="13">
    <source>
        <dbReference type="ARBA" id="ARBA00022777"/>
    </source>
</evidence>